<dbReference type="PANTHER" id="PTHR12161">
    <property type="entry name" value="IST1 FAMILY MEMBER"/>
    <property type="match status" value="1"/>
</dbReference>
<evidence type="ECO:0000313" key="7">
    <source>
        <dbReference type="EMBL" id="OQR67452.1"/>
    </source>
</evidence>
<proteinExistence type="inferred from homology"/>
<evidence type="ECO:0000313" key="8">
    <source>
        <dbReference type="Proteomes" id="UP000192247"/>
    </source>
</evidence>
<accession>A0A1V9X2H3</accession>
<gene>
    <name evidence="7" type="ORF">BIW11_04759</name>
</gene>
<evidence type="ECO:0000256" key="4">
    <source>
        <dbReference type="ARBA" id="ARBA00046124"/>
    </source>
</evidence>
<dbReference type="GO" id="GO:0015031">
    <property type="term" value="P:protein transport"/>
    <property type="evidence" value="ECO:0007669"/>
    <property type="project" value="InterPro"/>
</dbReference>
<evidence type="ECO:0000256" key="2">
    <source>
        <dbReference type="ARBA" id="ARBA00014513"/>
    </source>
</evidence>
<evidence type="ECO:0000256" key="3">
    <source>
        <dbReference type="ARBA" id="ARBA00032374"/>
    </source>
</evidence>
<dbReference type="InParanoid" id="A0A1V9X2H3"/>
<comment type="function">
    <text evidence="4">ESCRT-III-like protein involved in cytokinesis, nuclear envelope reassembly and endosomal tubulation. Is required for efficient abscission during cytokinesis. Involved in recruiting VPS4A and/or VPS4B to the midbody of dividing cells. During late anaphase, involved in nuclear envelope reassembly and mitotic spindle disassembly together with the ESCRT-III complex: IST1 acts by mediating the recruitment of SPAST to the nuclear membrane, leading to microtubule severing. Recruited to the reforming nuclear envelope (NE) during anaphase by LEMD2. Regulates early endosomal tubulation together with the ESCRT-III complex by mediating the recruitment of SPAST.</text>
</comment>
<protein>
    <recommendedName>
        <fullName evidence="2">IST1 homolog</fullName>
    </recommendedName>
    <alternativeName>
        <fullName evidence="3">Charged multivesicular body protein 8</fullName>
    </alternativeName>
</protein>
<comment type="subunit">
    <text evidence="5">Interacts with CHMP1A, CHMP1B, VPS4A and VTA1. Interacts with SPAST, STAMBP, and USP8. May interact with VPS37B. May associate with the ESCRT-I complex. Interacts with MITD1, in competition with VSP4. Interacts with SPART (via MIT domain); leading to the recruitment of SPART to midbodies. Interacts with SPAST.</text>
</comment>
<comment type="caution">
    <text evidence="7">The sequence shown here is derived from an EMBL/GenBank/DDBJ whole genome shotgun (WGS) entry which is preliminary data.</text>
</comment>
<sequence length="376" mass="41059">MFTSGPSYDKLKTNLRLSMSRLKLAQKKKAELGQKSRKEIAEYLAMGKADRARIRVEHIIREDYYCEAMEMLEMYCDLILARFGLVKECQTLDSGLQESVSTIIWAGPRVVNDVPEIKIVCDQLGKKYGELYMKGVRDRSIDTVNAKLMHRLSAEPPSRNLVESYLKEIASAHGLTYEPQVVDDGAGNRGDGGVGELIDMGLMKPDPSTAVGFRPDLMDPARAPQPARLAPAFEPPLPETQIPSADTAGGLSAASHVTLYSPPVRPAVPSASDDQQPPLLETASSKADTQFPPYGKDMLPPTYDVATTMVVGRGGTNGFPLDVSDLDLFEIPKFPDVPLSDAGTPQNGNGGTTGTAGRNVDFDELSKRFEELKRRK</sequence>
<dbReference type="InterPro" id="IPR042277">
    <property type="entry name" value="IST1-like"/>
</dbReference>
<comment type="similarity">
    <text evidence="1">Belongs to the IST1 family.</text>
</comment>
<evidence type="ECO:0000256" key="5">
    <source>
        <dbReference type="ARBA" id="ARBA00046920"/>
    </source>
</evidence>
<evidence type="ECO:0000256" key="1">
    <source>
        <dbReference type="ARBA" id="ARBA00005536"/>
    </source>
</evidence>
<dbReference type="AlphaFoldDB" id="A0A1V9X2H3"/>
<dbReference type="Proteomes" id="UP000192247">
    <property type="component" value="Unassembled WGS sequence"/>
</dbReference>
<dbReference type="OrthoDB" id="29853at2759"/>
<dbReference type="EMBL" id="MNPL01028816">
    <property type="protein sequence ID" value="OQR67452.1"/>
    <property type="molecule type" value="Genomic_DNA"/>
</dbReference>
<organism evidence="7 8">
    <name type="scientific">Tropilaelaps mercedesae</name>
    <dbReference type="NCBI Taxonomy" id="418985"/>
    <lineage>
        <taxon>Eukaryota</taxon>
        <taxon>Metazoa</taxon>
        <taxon>Ecdysozoa</taxon>
        <taxon>Arthropoda</taxon>
        <taxon>Chelicerata</taxon>
        <taxon>Arachnida</taxon>
        <taxon>Acari</taxon>
        <taxon>Parasitiformes</taxon>
        <taxon>Mesostigmata</taxon>
        <taxon>Gamasina</taxon>
        <taxon>Dermanyssoidea</taxon>
        <taxon>Laelapidae</taxon>
        <taxon>Tropilaelaps</taxon>
    </lineage>
</organism>
<name>A0A1V9X2H3_9ACAR</name>
<dbReference type="STRING" id="418985.A0A1V9X2H3"/>
<dbReference type="PANTHER" id="PTHR12161:SF5">
    <property type="entry name" value="IST1 HOMOLOG"/>
    <property type="match status" value="1"/>
</dbReference>
<keyword evidence="8" id="KW-1185">Reference proteome</keyword>
<feature type="region of interest" description="Disordered" evidence="6">
    <location>
        <begin position="336"/>
        <end position="362"/>
    </location>
</feature>
<dbReference type="Gene3D" id="1.20.1260.60">
    <property type="entry name" value="Vacuolar protein sorting-associated protein Ist1"/>
    <property type="match status" value="1"/>
</dbReference>
<evidence type="ECO:0000256" key="6">
    <source>
        <dbReference type="SAM" id="MobiDB-lite"/>
    </source>
</evidence>
<reference evidence="7 8" key="1">
    <citation type="journal article" date="2017" name="Gigascience">
        <title>Draft genome of the honey bee ectoparasitic mite, Tropilaelaps mercedesae, is shaped by the parasitic life history.</title>
        <authorList>
            <person name="Dong X."/>
            <person name="Armstrong S.D."/>
            <person name="Xia D."/>
            <person name="Makepeace B.L."/>
            <person name="Darby A.C."/>
            <person name="Kadowaki T."/>
        </authorList>
    </citation>
    <scope>NUCLEOTIDE SEQUENCE [LARGE SCALE GENOMIC DNA]</scope>
    <source>
        <strain evidence="7">Wuxi-XJTLU</strain>
    </source>
</reference>
<dbReference type="InterPro" id="IPR005061">
    <property type="entry name" value="Ist1"/>
</dbReference>
<dbReference type="FunFam" id="1.20.1260.60:FF:000002">
    <property type="entry name" value="Vacuolar protein sorting-associated protein IST1"/>
    <property type="match status" value="1"/>
</dbReference>
<dbReference type="Pfam" id="PF03398">
    <property type="entry name" value="Ist1"/>
    <property type="match status" value="1"/>
</dbReference>